<feature type="region of interest" description="Disordered" evidence="1">
    <location>
        <begin position="1"/>
        <end position="66"/>
    </location>
</feature>
<dbReference type="EMBL" id="JAINUF010000017">
    <property type="protein sequence ID" value="KAJ8339501.1"/>
    <property type="molecule type" value="Genomic_DNA"/>
</dbReference>
<sequence length="66" mass="6965">MMAPVVLNPSKSRPIKKNRGQQKKQDEAKERGDSRGTFGRKAAEKQGSFGLSSGCGVGEVGESSAL</sequence>
<protein>
    <submittedName>
        <fullName evidence="2">Uncharacterized protein</fullName>
    </submittedName>
</protein>
<evidence type="ECO:0000313" key="3">
    <source>
        <dbReference type="Proteomes" id="UP001152622"/>
    </source>
</evidence>
<dbReference type="Proteomes" id="UP001152622">
    <property type="component" value="Chromosome 17"/>
</dbReference>
<comment type="caution">
    <text evidence="2">The sequence shown here is derived from an EMBL/GenBank/DDBJ whole genome shotgun (WGS) entry which is preliminary data.</text>
</comment>
<evidence type="ECO:0000256" key="1">
    <source>
        <dbReference type="SAM" id="MobiDB-lite"/>
    </source>
</evidence>
<evidence type="ECO:0000313" key="2">
    <source>
        <dbReference type="EMBL" id="KAJ8339501.1"/>
    </source>
</evidence>
<gene>
    <name evidence="2" type="ORF">SKAU_G00362870</name>
</gene>
<keyword evidence="3" id="KW-1185">Reference proteome</keyword>
<proteinExistence type="predicted"/>
<reference evidence="2" key="1">
    <citation type="journal article" date="2023" name="Science">
        <title>Genome structures resolve the early diversification of teleost fishes.</title>
        <authorList>
            <person name="Parey E."/>
            <person name="Louis A."/>
            <person name="Montfort J."/>
            <person name="Bouchez O."/>
            <person name="Roques C."/>
            <person name="Iampietro C."/>
            <person name="Lluch J."/>
            <person name="Castinel A."/>
            <person name="Donnadieu C."/>
            <person name="Desvignes T."/>
            <person name="Floi Bucao C."/>
            <person name="Jouanno E."/>
            <person name="Wen M."/>
            <person name="Mejri S."/>
            <person name="Dirks R."/>
            <person name="Jansen H."/>
            <person name="Henkel C."/>
            <person name="Chen W.J."/>
            <person name="Zahm M."/>
            <person name="Cabau C."/>
            <person name="Klopp C."/>
            <person name="Thompson A.W."/>
            <person name="Robinson-Rechavi M."/>
            <person name="Braasch I."/>
            <person name="Lecointre G."/>
            <person name="Bobe J."/>
            <person name="Postlethwait J.H."/>
            <person name="Berthelot C."/>
            <person name="Roest Crollius H."/>
            <person name="Guiguen Y."/>
        </authorList>
    </citation>
    <scope>NUCLEOTIDE SEQUENCE</scope>
    <source>
        <strain evidence="2">WJC10195</strain>
    </source>
</reference>
<accession>A0A9Q1EIK1</accession>
<dbReference type="AlphaFoldDB" id="A0A9Q1EIK1"/>
<feature type="compositionally biased region" description="Basic and acidic residues" evidence="1">
    <location>
        <begin position="23"/>
        <end position="34"/>
    </location>
</feature>
<name>A0A9Q1EIK1_SYNKA</name>
<feature type="compositionally biased region" description="Basic residues" evidence="1">
    <location>
        <begin position="13"/>
        <end position="22"/>
    </location>
</feature>
<organism evidence="2 3">
    <name type="scientific">Synaphobranchus kaupii</name>
    <name type="common">Kaup's arrowtooth eel</name>
    <dbReference type="NCBI Taxonomy" id="118154"/>
    <lineage>
        <taxon>Eukaryota</taxon>
        <taxon>Metazoa</taxon>
        <taxon>Chordata</taxon>
        <taxon>Craniata</taxon>
        <taxon>Vertebrata</taxon>
        <taxon>Euteleostomi</taxon>
        <taxon>Actinopterygii</taxon>
        <taxon>Neopterygii</taxon>
        <taxon>Teleostei</taxon>
        <taxon>Anguilliformes</taxon>
        <taxon>Synaphobranchidae</taxon>
        <taxon>Synaphobranchus</taxon>
    </lineage>
</organism>